<evidence type="ECO:0000313" key="2">
    <source>
        <dbReference type="EMBL" id="SNZ11584.1"/>
    </source>
</evidence>
<reference evidence="3" key="1">
    <citation type="submission" date="2017-09" db="EMBL/GenBank/DDBJ databases">
        <authorList>
            <person name="Varghese N."/>
            <person name="Submissions S."/>
        </authorList>
    </citation>
    <scope>NUCLEOTIDE SEQUENCE [LARGE SCALE GENOMIC DNA]</scope>
    <source>
        <strain evidence="3">DSM 15103</strain>
    </source>
</reference>
<name>A0A285NPY6_9AQUI</name>
<evidence type="ECO:0000313" key="3">
    <source>
        <dbReference type="Proteomes" id="UP000219036"/>
    </source>
</evidence>
<protein>
    <submittedName>
        <fullName evidence="2">Uncharacterized protein</fullName>
    </submittedName>
</protein>
<gene>
    <name evidence="2" type="ORF">SAMN06265182_2085</name>
</gene>
<keyword evidence="1" id="KW-0732">Signal</keyword>
<dbReference type="EMBL" id="OBEI01000015">
    <property type="protein sequence ID" value="SNZ11584.1"/>
    <property type="molecule type" value="Genomic_DNA"/>
</dbReference>
<feature type="signal peptide" evidence="1">
    <location>
        <begin position="1"/>
        <end position="17"/>
    </location>
</feature>
<sequence length="96" mass="11069">MKKFLILLLILSSYAFANNIDYLHLTGEVKKIKNNHVMIFVESGSCKGLKEFKISPKIKSNIEKNTIITFQINSESCEKKDKNLEIIKIINKIQIK</sequence>
<dbReference type="AlphaFoldDB" id="A0A285NPY6"/>
<keyword evidence="3" id="KW-1185">Reference proteome</keyword>
<feature type="chain" id="PRO_5013375346" evidence="1">
    <location>
        <begin position="18"/>
        <end position="96"/>
    </location>
</feature>
<dbReference type="Proteomes" id="UP000219036">
    <property type="component" value="Unassembled WGS sequence"/>
</dbReference>
<dbReference type="RefSeq" id="WP_097001224.1">
    <property type="nucleotide sequence ID" value="NZ_OBEI01000015.1"/>
</dbReference>
<accession>A0A285NPY6</accession>
<organism evidence="2 3">
    <name type="scientific">Persephonella hydrogeniphila</name>
    <dbReference type="NCBI Taxonomy" id="198703"/>
    <lineage>
        <taxon>Bacteria</taxon>
        <taxon>Pseudomonadati</taxon>
        <taxon>Aquificota</taxon>
        <taxon>Aquificia</taxon>
        <taxon>Aquificales</taxon>
        <taxon>Hydrogenothermaceae</taxon>
        <taxon>Persephonella</taxon>
    </lineage>
</organism>
<proteinExistence type="predicted"/>
<evidence type="ECO:0000256" key="1">
    <source>
        <dbReference type="SAM" id="SignalP"/>
    </source>
</evidence>